<dbReference type="PRINTS" id="PR00996">
    <property type="entry name" value="CHERMTFRASE"/>
</dbReference>
<dbReference type="PANTHER" id="PTHR24422">
    <property type="entry name" value="CHEMOTAXIS PROTEIN METHYLTRANSFERASE"/>
    <property type="match status" value="1"/>
</dbReference>
<dbReference type="SUPFAM" id="SSF47757">
    <property type="entry name" value="Chemotaxis receptor methyltransferase CheR, N-terminal domain"/>
    <property type="match status" value="1"/>
</dbReference>
<dbReference type="AlphaFoldDB" id="A0A1N7NA31"/>
<dbReference type="OrthoDB" id="9816309at2"/>
<dbReference type="GO" id="GO:0032259">
    <property type="term" value="P:methylation"/>
    <property type="evidence" value="ECO:0007669"/>
    <property type="project" value="UniProtKB-KW"/>
</dbReference>
<dbReference type="STRING" id="529505.SAMN05421761_10913"/>
<accession>A0A1N7NA31</accession>
<sequence>MELEEVELREFLNKLYLNFGYDFRDYAQASLKRRICHYLQLKKINSLSELWDNITSDNAALEQMIQEISVTVTEMFRDPSFFKSLNKHVIPRLKTYPFFKVWVAGCATGEEAYTIAIILKEAGLLERSIIYATDINQRSLRKAADGIFPIDSMKNYIANYQQYGGLGDFSQYYSAKYNSVMMNKELSKNMVFAPHNLAVDSVFNEFELIICRNVLIYFNQTLQNKVINLFYQSLCDFGYLGLGSKESLLFTDKRKEFTEIDRKEKLFMKTAK</sequence>
<evidence type="ECO:0000259" key="1">
    <source>
        <dbReference type="PROSITE" id="PS50123"/>
    </source>
</evidence>
<dbReference type="PANTHER" id="PTHR24422:SF8">
    <property type="entry name" value="CHEMOTAXIS PROTEIN"/>
    <property type="match status" value="1"/>
</dbReference>
<protein>
    <submittedName>
        <fullName evidence="2">Chemotaxis protein methyltransferase CheR</fullName>
    </submittedName>
</protein>
<dbReference type="GO" id="GO:0008757">
    <property type="term" value="F:S-adenosylmethionine-dependent methyltransferase activity"/>
    <property type="evidence" value="ECO:0007669"/>
    <property type="project" value="InterPro"/>
</dbReference>
<proteinExistence type="predicted"/>
<reference evidence="3" key="1">
    <citation type="submission" date="2017-01" db="EMBL/GenBank/DDBJ databases">
        <authorList>
            <person name="Varghese N."/>
            <person name="Submissions S."/>
        </authorList>
    </citation>
    <scope>NUCLEOTIDE SEQUENCE [LARGE SCALE GENOMIC DNA]</scope>
    <source>
        <strain evidence="3">DSM 46698</strain>
    </source>
</reference>
<dbReference type="PROSITE" id="PS50123">
    <property type="entry name" value="CHER"/>
    <property type="match status" value="1"/>
</dbReference>
<evidence type="ECO:0000313" key="2">
    <source>
        <dbReference type="EMBL" id="SIS95214.1"/>
    </source>
</evidence>
<dbReference type="EMBL" id="FTOP01000009">
    <property type="protein sequence ID" value="SIS95214.1"/>
    <property type="molecule type" value="Genomic_DNA"/>
</dbReference>
<dbReference type="RefSeq" id="WP_076501479.1">
    <property type="nucleotide sequence ID" value="NZ_FTOP01000009.1"/>
</dbReference>
<evidence type="ECO:0000313" key="3">
    <source>
        <dbReference type="Proteomes" id="UP000186026"/>
    </source>
</evidence>
<dbReference type="InterPro" id="IPR022642">
    <property type="entry name" value="CheR_C"/>
</dbReference>
<dbReference type="SUPFAM" id="SSF53335">
    <property type="entry name" value="S-adenosyl-L-methionine-dependent methyltransferases"/>
    <property type="match status" value="1"/>
</dbReference>
<keyword evidence="3" id="KW-1185">Reference proteome</keyword>
<dbReference type="SMART" id="SM00138">
    <property type="entry name" value="MeTrc"/>
    <property type="match status" value="1"/>
</dbReference>
<gene>
    <name evidence="2" type="ORF">SAMN05421761_10913</name>
</gene>
<name>A0A1N7NA31_9BACT</name>
<dbReference type="Proteomes" id="UP000186026">
    <property type="component" value="Unassembled WGS sequence"/>
</dbReference>
<dbReference type="InterPro" id="IPR050903">
    <property type="entry name" value="Bact_Chemotaxis_MeTrfase"/>
</dbReference>
<dbReference type="InterPro" id="IPR000780">
    <property type="entry name" value="CheR_MeTrfase"/>
</dbReference>
<keyword evidence="2" id="KW-0808">Transferase</keyword>
<organism evidence="2 3">
    <name type="scientific">Belliella pelovolcani</name>
    <dbReference type="NCBI Taxonomy" id="529505"/>
    <lineage>
        <taxon>Bacteria</taxon>
        <taxon>Pseudomonadati</taxon>
        <taxon>Bacteroidota</taxon>
        <taxon>Cytophagia</taxon>
        <taxon>Cytophagales</taxon>
        <taxon>Cyclobacteriaceae</taxon>
        <taxon>Belliella</taxon>
    </lineage>
</organism>
<dbReference type="InterPro" id="IPR022641">
    <property type="entry name" value="CheR_N"/>
</dbReference>
<dbReference type="Pfam" id="PF03705">
    <property type="entry name" value="CheR_N"/>
    <property type="match status" value="1"/>
</dbReference>
<dbReference type="InterPro" id="IPR029063">
    <property type="entry name" value="SAM-dependent_MTases_sf"/>
</dbReference>
<dbReference type="Pfam" id="PF01739">
    <property type="entry name" value="CheR"/>
    <property type="match status" value="1"/>
</dbReference>
<keyword evidence="2" id="KW-0489">Methyltransferase</keyword>
<dbReference type="Gene3D" id="3.40.50.150">
    <property type="entry name" value="Vaccinia Virus protein VP39"/>
    <property type="match status" value="1"/>
</dbReference>
<feature type="domain" description="CheR-type methyltransferase" evidence="1">
    <location>
        <begin position="1"/>
        <end position="272"/>
    </location>
</feature>